<dbReference type="PANTHER" id="PTHR13369">
    <property type="match status" value="1"/>
</dbReference>
<reference evidence="2 3" key="1">
    <citation type="submission" date="2011-09" db="EMBL/GenBank/DDBJ databases">
        <title>The draft genome of Treponema saccharophilum DSM 2985.</title>
        <authorList>
            <consortium name="US DOE Joint Genome Institute (JGI-PGF)"/>
            <person name="Lucas S."/>
            <person name="Copeland A."/>
            <person name="Lapidus A."/>
            <person name="Glavina del Rio T."/>
            <person name="Dalin E."/>
            <person name="Tice H."/>
            <person name="Bruce D."/>
            <person name="Goodwin L."/>
            <person name="Pitluck S."/>
            <person name="Peters L."/>
            <person name="Kyrpides N."/>
            <person name="Mavromatis K."/>
            <person name="Ivanova N."/>
            <person name="Markowitz V."/>
            <person name="Cheng J.-F."/>
            <person name="Hugenholtz P."/>
            <person name="Woyke T."/>
            <person name="Wu D."/>
            <person name="Gronow S."/>
            <person name="Wellnitz S."/>
            <person name="Brambilla E."/>
            <person name="Klenk H.-P."/>
            <person name="Eisen J.A."/>
        </authorList>
    </citation>
    <scope>NUCLEOTIDE SEQUENCE [LARGE SCALE GENOMIC DNA]</scope>
    <source>
        <strain evidence="2 3">DSM 2985</strain>
    </source>
</reference>
<evidence type="ECO:0000313" key="3">
    <source>
        <dbReference type="Proteomes" id="UP000003571"/>
    </source>
</evidence>
<dbReference type="Proteomes" id="UP000003571">
    <property type="component" value="Unassembled WGS sequence"/>
</dbReference>
<dbReference type="InterPro" id="IPR029063">
    <property type="entry name" value="SAM-dependent_MTases_sf"/>
</dbReference>
<dbReference type="OrthoDB" id="5502211at2"/>
<sequence>MILSATLSKPVGTISDILGNDFTRVKIRRLASSSSRAGEAYFAEFFTEKQVFHKRMTESALGEFIDEHAGKTFRSCVIRSDDKEIQILSNKKGKITRIERAVSAPVMKNVGTQRKNRIIEEGVPVPFFVRLGVMTAEGKVIAAKYDKFRQINRFLEIVDDILPDVMESRARDGDSSPLRVVDFGSGKSYLTFAVHYFLREIKGIDCEVFGLDLKKDVIEYCSRMAAELNLPGLSFSVGDISTYSGSRSPDIVVTLHACDTATDFALDYAVKRGVRAILSVPCCQHEVNAQLSKLSDGCGSPFEPLLRFGLIKERFAALATDAIRAELLERAGYRVQAMEFIDAENTPKNLLLRAVRTGRIPSDGKTGASSLMAALGISQTLEKLLSEK</sequence>
<dbReference type="PATRIC" id="fig|907348.3.peg.2250"/>
<evidence type="ECO:0000259" key="1">
    <source>
        <dbReference type="Pfam" id="PF13679"/>
    </source>
</evidence>
<gene>
    <name evidence="2" type="ORF">TresaDRAFT_0833</name>
</gene>
<dbReference type="EMBL" id="AGRW01000052">
    <property type="protein sequence ID" value="EIC01008.1"/>
    <property type="molecule type" value="Genomic_DNA"/>
</dbReference>
<keyword evidence="3" id="KW-1185">Reference proteome</keyword>
<proteinExistence type="predicted"/>
<name>H7EMU4_9SPIR</name>
<dbReference type="Pfam" id="PF13679">
    <property type="entry name" value="Methyltransf_32"/>
    <property type="match status" value="1"/>
</dbReference>
<dbReference type="STRING" id="907348.TresaDRAFT_0833"/>
<comment type="caution">
    <text evidence="2">The sequence shown here is derived from an EMBL/GenBank/DDBJ whole genome shotgun (WGS) entry which is preliminary data.</text>
</comment>
<dbReference type="PANTHER" id="PTHR13369:SF3">
    <property type="entry name" value="METHYLTRANSFERASE DOMAIN-CONTAINING PROTEIN"/>
    <property type="match status" value="1"/>
</dbReference>
<dbReference type="CDD" id="cd02440">
    <property type="entry name" value="AdoMet_MTases"/>
    <property type="match status" value="1"/>
</dbReference>
<accession>H7EMU4</accession>
<dbReference type="eggNOG" id="COG2263">
    <property type="taxonomic scope" value="Bacteria"/>
</dbReference>
<dbReference type="RefSeq" id="WP_002705717.1">
    <property type="nucleotide sequence ID" value="NZ_AGRW01000052.1"/>
</dbReference>
<dbReference type="GO" id="GO:0005737">
    <property type="term" value="C:cytoplasm"/>
    <property type="evidence" value="ECO:0007669"/>
    <property type="project" value="TreeGrafter"/>
</dbReference>
<feature type="domain" description="Methyltransferase" evidence="1">
    <location>
        <begin position="146"/>
        <end position="290"/>
    </location>
</feature>
<organism evidence="2 3">
    <name type="scientific">Treponema saccharophilum DSM 2985</name>
    <dbReference type="NCBI Taxonomy" id="907348"/>
    <lineage>
        <taxon>Bacteria</taxon>
        <taxon>Pseudomonadati</taxon>
        <taxon>Spirochaetota</taxon>
        <taxon>Spirochaetia</taxon>
        <taxon>Spirochaetales</taxon>
        <taxon>Treponemataceae</taxon>
        <taxon>Treponema</taxon>
    </lineage>
</organism>
<dbReference type="Gene3D" id="3.40.50.150">
    <property type="entry name" value="Vaccinia Virus protein VP39"/>
    <property type="match status" value="1"/>
</dbReference>
<dbReference type="SUPFAM" id="SSF53335">
    <property type="entry name" value="S-adenosyl-L-methionine-dependent methyltransferases"/>
    <property type="match status" value="1"/>
</dbReference>
<protein>
    <recommendedName>
        <fullName evidence="1">Methyltransferase domain-containing protein</fullName>
    </recommendedName>
</protein>
<evidence type="ECO:0000313" key="2">
    <source>
        <dbReference type="EMBL" id="EIC01008.1"/>
    </source>
</evidence>
<dbReference type="AlphaFoldDB" id="H7EMU4"/>
<dbReference type="InterPro" id="IPR025714">
    <property type="entry name" value="Methyltranfer_dom"/>
</dbReference>